<accession>A0A518CYN9</accession>
<feature type="compositionally biased region" description="Low complexity" evidence="1">
    <location>
        <begin position="273"/>
        <end position="296"/>
    </location>
</feature>
<feature type="compositionally biased region" description="Basic residues" evidence="1">
    <location>
        <begin position="230"/>
        <end position="244"/>
    </location>
</feature>
<evidence type="ECO:0000313" key="2">
    <source>
        <dbReference type="EMBL" id="QDU84350.1"/>
    </source>
</evidence>
<reference evidence="2 3" key="1">
    <citation type="submission" date="2019-02" db="EMBL/GenBank/DDBJ databases">
        <title>Deep-cultivation of Planctomycetes and their phenomic and genomic characterization uncovers novel biology.</title>
        <authorList>
            <person name="Wiegand S."/>
            <person name="Jogler M."/>
            <person name="Boedeker C."/>
            <person name="Pinto D."/>
            <person name="Vollmers J."/>
            <person name="Rivas-Marin E."/>
            <person name="Kohn T."/>
            <person name="Peeters S.H."/>
            <person name="Heuer A."/>
            <person name="Rast P."/>
            <person name="Oberbeckmann S."/>
            <person name="Bunk B."/>
            <person name="Jeske O."/>
            <person name="Meyerdierks A."/>
            <person name="Storesund J.E."/>
            <person name="Kallscheuer N."/>
            <person name="Luecker S."/>
            <person name="Lage O.M."/>
            <person name="Pohl T."/>
            <person name="Merkel B.J."/>
            <person name="Hornburger P."/>
            <person name="Mueller R.-W."/>
            <person name="Bruemmer F."/>
            <person name="Labrenz M."/>
            <person name="Spormann A.M."/>
            <person name="Op den Camp H."/>
            <person name="Overmann J."/>
            <person name="Amann R."/>
            <person name="Jetten M.S.M."/>
            <person name="Mascher T."/>
            <person name="Medema M.H."/>
            <person name="Devos D.P."/>
            <person name="Kaster A.-K."/>
            <person name="Ovreas L."/>
            <person name="Rohde M."/>
            <person name="Galperin M.Y."/>
            <person name="Jogler C."/>
        </authorList>
    </citation>
    <scope>NUCLEOTIDE SEQUENCE [LARGE SCALE GENOMIC DNA]</scope>
    <source>
        <strain evidence="2 3">Pla163</strain>
    </source>
</reference>
<organism evidence="2 3">
    <name type="scientific">Rohdeia mirabilis</name>
    <dbReference type="NCBI Taxonomy" id="2528008"/>
    <lineage>
        <taxon>Bacteria</taxon>
        <taxon>Pseudomonadati</taxon>
        <taxon>Planctomycetota</taxon>
        <taxon>Planctomycetia</taxon>
        <taxon>Planctomycetia incertae sedis</taxon>
        <taxon>Rohdeia</taxon>
    </lineage>
</organism>
<evidence type="ECO:0000313" key="3">
    <source>
        <dbReference type="Proteomes" id="UP000319342"/>
    </source>
</evidence>
<evidence type="ECO:0000256" key="1">
    <source>
        <dbReference type="SAM" id="MobiDB-lite"/>
    </source>
</evidence>
<feature type="compositionally biased region" description="Basic and acidic residues" evidence="1">
    <location>
        <begin position="113"/>
        <end position="126"/>
    </location>
</feature>
<dbReference type="EMBL" id="CP036290">
    <property type="protein sequence ID" value="QDU84350.1"/>
    <property type="molecule type" value="Genomic_DNA"/>
</dbReference>
<dbReference type="AlphaFoldDB" id="A0A518CYN9"/>
<feature type="compositionally biased region" description="Basic and acidic residues" evidence="1">
    <location>
        <begin position="1"/>
        <end position="11"/>
    </location>
</feature>
<dbReference type="Proteomes" id="UP000319342">
    <property type="component" value="Chromosome"/>
</dbReference>
<feature type="compositionally biased region" description="Basic residues" evidence="1">
    <location>
        <begin position="251"/>
        <end position="263"/>
    </location>
</feature>
<feature type="region of interest" description="Disordered" evidence="1">
    <location>
        <begin position="168"/>
        <end position="296"/>
    </location>
</feature>
<feature type="compositionally biased region" description="Basic and acidic residues" evidence="1">
    <location>
        <begin position="220"/>
        <end position="229"/>
    </location>
</feature>
<sequence>MFGSHPDRSEAIDGTNVGAVESAAEKTTPRSARASMCGLVSRSWPRHPRWSARRPSTAISRMPWPTSPSPSRSTLPPHPNRPTHNSARTQVRAHESSRDGHGRRRVARRARRRDSLARTRPGSRDRSGCYRRICSAIWRRRAGPDGGARDDLAIRHEATGFAAEQIRGQTARPAPPHQSRARTVGSKPATAQVNGVPPRVEVLGQRHPYPGRPWAVRPSSCDDHADPRARRPARATRAARHRGARATGSAPRHRGARRARRGAHPLARERRAAATSGASRTRASSGRSAGAGPTNA</sequence>
<protein>
    <submittedName>
        <fullName evidence="2">Uncharacterized protein</fullName>
    </submittedName>
</protein>
<gene>
    <name evidence="2" type="ORF">Pla163_14570</name>
</gene>
<keyword evidence="3" id="KW-1185">Reference proteome</keyword>
<feature type="region of interest" description="Disordered" evidence="1">
    <location>
        <begin position="1"/>
        <end position="126"/>
    </location>
</feature>
<feature type="compositionally biased region" description="Low complexity" evidence="1">
    <location>
        <begin position="60"/>
        <end position="75"/>
    </location>
</feature>
<feature type="compositionally biased region" description="Basic residues" evidence="1">
    <location>
        <begin position="101"/>
        <end position="112"/>
    </location>
</feature>
<name>A0A518CYN9_9BACT</name>
<proteinExistence type="predicted"/>